<dbReference type="PANTHER" id="PTHR33924:SF1">
    <property type="entry name" value="DNA-DIRECTED RNA POLYMERASE SUBUNIT BETA"/>
    <property type="match status" value="1"/>
</dbReference>
<dbReference type="Proteomes" id="UP001295469">
    <property type="component" value="Chromosome C03"/>
</dbReference>
<dbReference type="EMBL" id="HG994367">
    <property type="protein sequence ID" value="CAF1704171.1"/>
    <property type="molecule type" value="Genomic_DNA"/>
</dbReference>
<sequence>MSSRCSAVDNMGMVNRDVEADDELKSCSCSFCRKTLMSWVNGHRSLFLNMEGILAPESSHLQDSFVTMKELRENCKIDLERATKTPQRNNTWLQLLFLNFGRLRNL</sequence>
<reference evidence="1" key="1">
    <citation type="submission" date="2021-01" db="EMBL/GenBank/DDBJ databases">
        <authorList>
            <consortium name="Genoscope - CEA"/>
            <person name="William W."/>
        </authorList>
    </citation>
    <scope>NUCLEOTIDE SEQUENCE</scope>
</reference>
<name>A0A816IHT6_BRANA</name>
<proteinExistence type="predicted"/>
<gene>
    <name evidence="1" type="ORF">DARMORV10_C03P45450.1</name>
</gene>
<organism evidence="1">
    <name type="scientific">Brassica napus</name>
    <name type="common">Rape</name>
    <dbReference type="NCBI Taxonomy" id="3708"/>
    <lineage>
        <taxon>Eukaryota</taxon>
        <taxon>Viridiplantae</taxon>
        <taxon>Streptophyta</taxon>
        <taxon>Embryophyta</taxon>
        <taxon>Tracheophyta</taxon>
        <taxon>Spermatophyta</taxon>
        <taxon>Magnoliopsida</taxon>
        <taxon>eudicotyledons</taxon>
        <taxon>Gunneridae</taxon>
        <taxon>Pentapetalae</taxon>
        <taxon>rosids</taxon>
        <taxon>malvids</taxon>
        <taxon>Brassicales</taxon>
        <taxon>Brassicaceae</taxon>
        <taxon>Brassiceae</taxon>
        <taxon>Brassica</taxon>
    </lineage>
</organism>
<protein>
    <submittedName>
        <fullName evidence="1">(rape) hypothetical protein</fullName>
    </submittedName>
</protein>
<accession>A0A816IHT6</accession>
<dbReference type="PANTHER" id="PTHR33924">
    <property type="entry name" value="CATION-TRANSPORTING ATPASE"/>
    <property type="match status" value="1"/>
</dbReference>
<dbReference type="AlphaFoldDB" id="A0A816IHT6"/>
<evidence type="ECO:0000313" key="1">
    <source>
        <dbReference type="EMBL" id="CAF1704171.1"/>
    </source>
</evidence>